<dbReference type="AlphaFoldDB" id="A0A1I3YF65"/>
<protein>
    <submittedName>
        <fullName evidence="2">Uncharacterized protein</fullName>
    </submittedName>
</protein>
<keyword evidence="3" id="KW-1185">Reference proteome</keyword>
<organism evidence="2 3">
    <name type="scientific">Brevibacillus centrosporus</name>
    <dbReference type="NCBI Taxonomy" id="54910"/>
    <lineage>
        <taxon>Bacteria</taxon>
        <taxon>Bacillati</taxon>
        <taxon>Bacillota</taxon>
        <taxon>Bacilli</taxon>
        <taxon>Bacillales</taxon>
        <taxon>Paenibacillaceae</taxon>
        <taxon>Brevibacillus</taxon>
    </lineage>
</organism>
<evidence type="ECO:0000313" key="3">
    <source>
        <dbReference type="Proteomes" id="UP000198915"/>
    </source>
</evidence>
<keyword evidence="1" id="KW-1133">Transmembrane helix</keyword>
<evidence type="ECO:0000313" key="2">
    <source>
        <dbReference type="EMBL" id="SFK30383.1"/>
    </source>
</evidence>
<gene>
    <name evidence="2" type="ORF">SAMN05518846_111101</name>
</gene>
<keyword evidence="1" id="KW-0812">Transmembrane</keyword>
<evidence type="ECO:0000256" key="1">
    <source>
        <dbReference type="SAM" id="Phobius"/>
    </source>
</evidence>
<accession>A0A1I3YF65</accession>
<sequence>MNKKWRYIILIAIIVLFVLIYNSFGKGIKLTGSSEHWTATFSAHVIDERLQVNDLELSYRKDDIPILIESIDAQLSGQLDLHKQITYPNAYKYDKKIYTISFSPSIEKNPLLDNLKNMFENSSVTINWSDKNGKFYSERIELQTQ</sequence>
<dbReference type="EMBL" id="FORT01000011">
    <property type="protein sequence ID" value="SFK30383.1"/>
    <property type="molecule type" value="Genomic_DNA"/>
</dbReference>
<dbReference type="GeneID" id="301133596"/>
<name>A0A1I3YF65_9BACL</name>
<dbReference type="Proteomes" id="UP000198915">
    <property type="component" value="Unassembled WGS sequence"/>
</dbReference>
<feature type="transmembrane region" description="Helical" evidence="1">
    <location>
        <begin position="7"/>
        <end position="24"/>
    </location>
</feature>
<dbReference type="RefSeq" id="WP_139228100.1">
    <property type="nucleotide sequence ID" value="NZ_BJOE01000097.1"/>
</dbReference>
<reference evidence="3" key="1">
    <citation type="submission" date="2016-10" db="EMBL/GenBank/DDBJ databases">
        <authorList>
            <person name="Varghese N."/>
            <person name="Submissions S."/>
        </authorList>
    </citation>
    <scope>NUCLEOTIDE SEQUENCE [LARGE SCALE GENOMIC DNA]</scope>
    <source>
        <strain evidence="3">OK042</strain>
    </source>
</reference>
<keyword evidence="1" id="KW-0472">Membrane</keyword>
<proteinExistence type="predicted"/>